<evidence type="ECO:0000313" key="2">
    <source>
        <dbReference type="WBParaSite" id="nRc.2.0.1.t22061-RA"/>
    </source>
</evidence>
<evidence type="ECO:0000313" key="1">
    <source>
        <dbReference type="Proteomes" id="UP000887565"/>
    </source>
</evidence>
<sequence>MQPGLSRQILRNAYKIGSTHELTYGIKCTVVAKKTNVVEWTLAVFDHKIARSPCSTDNFADPKECVSWSTMSKLATSERRKGLKMKENLFCLIGTLPSTARVSGALLKLKWKKAKKDVQRGLYKRTLGCTVKYSNKS</sequence>
<organism evidence="1 2">
    <name type="scientific">Romanomermis culicivorax</name>
    <name type="common">Nematode worm</name>
    <dbReference type="NCBI Taxonomy" id="13658"/>
    <lineage>
        <taxon>Eukaryota</taxon>
        <taxon>Metazoa</taxon>
        <taxon>Ecdysozoa</taxon>
        <taxon>Nematoda</taxon>
        <taxon>Enoplea</taxon>
        <taxon>Dorylaimia</taxon>
        <taxon>Mermithida</taxon>
        <taxon>Mermithoidea</taxon>
        <taxon>Mermithidae</taxon>
        <taxon>Romanomermis</taxon>
    </lineage>
</organism>
<accession>A0A915J6J0</accession>
<protein>
    <submittedName>
        <fullName evidence="2">Uncharacterized protein</fullName>
    </submittedName>
</protein>
<keyword evidence="1" id="KW-1185">Reference proteome</keyword>
<dbReference type="WBParaSite" id="nRc.2.0.1.t22061-RA">
    <property type="protein sequence ID" value="nRc.2.0.1.t22061-RA"/>
    <property type="gene ID" value="nRc.2.0.1.g22061"/>
</dbReference>
<name>A0A915J6J0_ROMCU</name>
<dbReference type="Proteomes" id="UP000887565">
    <property type="component" value="Unplaced"/>
</dbReference>
<reference evidence="2" key="1">
    <citation type="submission" date="2022-11" db="UniProtKB">
        <authorList>
            <consortium name="WormBaseParasite"/>
        </authorList>
    </citation>
    <scope>IDENTIFICATION</scope>
</reference>
<proteinExistence type="predicted"/>
<dbReference type="AlphaFoldDB" id="A0A915J6J0"/>